<dbReference type="PIRSF" id="PIRSF000495">
    <property type="entry name" value="Amidotransf_hisH"/>
    <property type="match status" value="1"/>
</dbReference>
<evidence type="ECO:0000256" key="7">
    <source>
        <dbReference type="ARBA" id="ARBA00023239"/>
    </source>
</evidence>
<evidence type="ECO:0000313" key="12">
    <source>
        <dbReference type="EMBL" id="NER31180.1"/>
    </source>
</evidence>
<keyword evidence="4" id="KW-0378">Hydrolase</keyword>
<dbReference type="PANTHER" id="PTHR42701">
    <property type="entry name" value="IMIDAZOLE GLYCEROL PHOSPHATE SYNTHASE SUBUNIT HISH"/>
    <property type="match status" value="1"/>
</dbReference>
<dbReference type="GO" id="GO:0004359">
    <property type="term" value="F:glutaminase activity"/>
    <property type="evidence" value="ECO:0007669"/>
    <property type="project" value="UniProtKB-EC"/>
</dbReference>
<gene>
    <name evidence="12" type="primary">hisH</name>
    <name evidence="12" type="ORF">F6J89_27055</name>
</gene>
<keyword evidence="3" id="KW-0028">Amino-acid biosynthesis</keyword>
<protein>
    <submittedName>
        <fullName evidence="12">Imidazole glycerol phosphate synthase subunit HisH</fullName>
    </submittedName>
</protein>
<evidence type="ECO:0000256" key="8">
    <source>
        <dbReference type="ARBA" id="ARBA00047838"/>
    </source>
</evidence>
<evidence type="ECO:0000256" key="9">
    <source>
        <dbReference type="ARBA" id="ARBA00049534"/>
    </source>
</evidence>
<dbReference type="AlphaFoldDB" id="A0A6B3NHK5"/>
<evidence type="ECO:0000259" key="11">
    <source>
        <dbReference type="Pfam" id="PF00117"/>
    </source>
</evidence>
<reference evidence="12" key="1">
    <citation type="submission" date="2019-11" db="EMBL/GenBank/DDBJ databases">
        <title>Genomic insights into an expanded diversity of filamentous marine cyanobacteria reveals the extraordinary biosynthetic potential of Moorea and Okeania.</title>
        <authorList>
            <person name="Ferreira Leao T."/>
            <person name="Wang M."/>
            <person name="Moss N."/>
            <person name="Da Silva R."/>
            <person name="Sanders J."/>
            <person name="Nurk S."/>
            <person name="Gurevich A."/>
            <person name="Humphrey G."/>
            <person name="Reher R."/>
            <person name="Zhu Q."/>
            <person name="Belda-Ferre P."/>
            <person name="Glukhov E."/>
            <person name="Rex R."/>
            <person name="Dorrestein P.C."/>
            <person name="Knight R."/>
            <person name="Pevzner P."/>
            <person name="Gerwick W.H."/>
            <person name="Gerwick L."/>
        </authorList>
    </citation>
    <scope>NUCLEOTIDE SEQUENCE</scope>
    <source>
        <strain evidence="12">SIO1C4</strain>
    </source>
</reference>
<feature type="domain" description="Glutamine amidotransferase" evidence="11">
    <location>
        <begin position="11"/>
        <end position="174"/>
    </location>
</feature>
<comment type="caution">
    <text evidence="12">The sequence shown here is derived from an EMBL/GenBank/DDBJ whole genome shotgun (WGS) entry which is preliminary data.</text>
</comment>
<organism evidence="12">
    <name type="scientific">Symploca sp. SIO1C4</name>
    <dbReference type="NCBI Taxonomy" id="2607765"/>
    <lineage>
        <taxon>Bacteria</taxon>
        <taxon>Bacillati</taxon>
        <taxon>Cyanobacteriota</taxon>
        <taxon>Cyanophyceae</taxon>
        <taxon>Coleofasciculales</taxon>
        <taxon>Coleofasciculaceae</taxon>
        <taxon>Symploca</taxon>
    </lineage>
</organism>
<dbReference type="InterPro" id="IPR017926">
    <property type="entry name" value="GATASE"/>
</dbReference>
<keyword evidence="6" id="KW-0368">Histidine biosynthesis</keyword>
<dbReference type="PANTHER" id="PTHR42701:SF1">
    <property type="entry name" value="IMIDAZOLE GLYCEROL PHOSPHATE SYNTHASE SUBUNIT HISH"/>
    <property type="match status" value="1"/>
</dbReference>
<keyword evidence="7" id="KW-0456">Lyase</keyword>
<evidence type="ECO:0000256" key="1">
    <source>
        <dbReference type="ARBA" id="ARBA00005091"/>
    </source>
</evidence>
<dbReference type="InterPro" id="IPR029062">
    <property type="entry name" value="Class_I_gatase-like"/>
</dbReference>
<feature type="non-terminal residue" evidence="12">
    <location>
        <position position="1"/>
    </location>
</feature>
<dbReference type="SUPFAM" id="SSF52317">
    <property type="entry name" value="Class I glutamine amidotransferase-like"/>
    <property type="match status" value="1"/>
</dbReference>
<dbReference type="Gene3D" id="3.40.50.880">
    <property type="match status" value="1"/>
</dbReference>
<accession>A0A6B3NHK5</accession>
<comment type="subunit">
    <text evidence="2">Heterodimer of HisH and HisF.</text>
</comment>
<dbReference type="UniPathway" id="UPA00031">
    <property type="reaction ID" value="UER00010"/>
</dbReference>
<dbReference type="EMBL" id="JAAHFQ010000740">
    <property type="protein sequence ID" value="NER31180.1"/>
    <property type="molecule type" value="Genomic_DNA"/>
</dbReference>
<keyword evidence="5" id="KW-0315">Glutamine amidotransferase</keyword>
<feature type="active site" evidence="10">
    <location>
        <position position="158"/>
    </location>
</feature>
<sequence length="198" mass="22088">VEIVSKPYDLERYDGLVLPGVGSFDPVVRSLRKHRFEKPIKAAIARQQPLLGICLGLQILFDGSTEGDEPGLGVFSGMVERFKPEPNLRIPHVGWNQLHFAQDIPLWMGLNNGCWIYFVHSYYVIPKDLKCVVATVTHGSQIVTAAVARNNLMATQFHPEKSSEGGLQILENFVHLIASSAKQTREFSGELYLQSKSI</sequence>
<dbReference type="InterPro" id="IPR010139">
    <property type="entry name" value="Imidazole-glycPsynth_HisH"/>
</dbReference>
<evidence type="ECO:0000256" key="2">
    <source>
        <dbReference type="ARBA" id="ARBA00011152"/>
    </source>
</evidence>
<evidence type="ECO:0000256" key="3">
    <source>
        <dbReference type="ARBA" id="ARBA00022605"/>
    </source>
</evidence>
<comment type="pathway">
    <text evidence="1">Amino-acid biosynthesis; L-histidine biosynthesis; L-histidine from 5-phospho-alpha-D-ribose 1-diphosphate: step 5/9.</text>
</comment>
<dbReference type="PROSITE" id="PS51273">
    <property type="entry name" value="GATASE_TYPE_1"/>
    <property type="match status" value="1"/>
</dbReference>
<evidence type="ECO:0000256" key="6">
    <source>
        <dbReference type="ARBA" id="ARBA00023102"/>
    </source>
</evidence>
<feature type="active site" description="Nucleophile" evidence="10">
    <location>
        <position position="54"/>
    </location>
</feature>
<dbReference type="GO" id="GO:0000105">
    <property type="term" value="P:L-histidine biosynthetic process"/>
    <property type="evidence" value="ECO:0007669"/>
    <property type="project" value="UniProtKB-UniPathway"/>
</dbReference>
<dbReference type="NCBIfam" id="TIGR01855">
    <property type="entry name" value="IMP_synth_hisH"/>
    <property type="match status" value="1"/>
</dbReference>
<feature type="active site" evidence="10">
    <location>
        <position position="160"/>
    </location>
</feature>
<evidence type="ECO:0000256" key="5">
    <source>
        <dbReference type="ARBA" id="ARBA00022962"/>
    </source>
</evidence>
<evidence type="ECO:0000256" key="10">
    <source>
        <dbReference type="PIRSR" id="PIRSR000495-1"/>
    </source>
</evidence>
<dbReference type="Pfam" id="PF00117">
    <property type="entry name" value="GATase"/>
    <property type="match status" value="1"/>
</dbReference>
<comment type="catalytic activity">
    <reaction evidence="9">
        <text>L-glutamine + H2O = L-glutamate + NH4(+)</text>
        <dbReference type="Rhea" id="RHEA:15889"/>
        <dbReference type="ChEBI" id="CHEBI:15377"/>
        <dbReference type="ChEBI" id="CHEBI:28938"/>
        <dbReference type="ChEBI" id="CHEBI:29985"/>
        <dbReference type="ChEBI" id="CHEBI:58359"/>
        <dbReference type="EC" id="3.5.1.2"/>
    </reaction>
</comment>
<dbReference type="CDD" id="cd01748">
    <property type="entry name" value="GATase1_IGP_Synthase"/>
    <property type="match status" value="1"/>
</dbReference>
<comment type="catalytic activity">
    <reaction evidence="8">
        <text>5-[(5-phospho-1-deoxy-D-ribulos-1-ylimino)methylamino]-1-(5-phospho-beta-D-ribosyl)imidazole-4-carboxamide + L-glutamine = D-erythro-1-(imidazol-4-yl)glycerol 3-phosphate + 5-amino-1-(5-phospho-beta-D-ribosyl)imidazole-4-carboxamide + L-glutamate + H(+)</text>
        <dbReference type="Rhea" id="RHEA:24793"/>
        <dbReference type="ChEBI" id="CHEBI:15378"/>
        <dbReference type="ChEBI" id="CHEBI:29985"/>
        <dbReference type="ChEBI" id="CHEBI:58278"/>
        <dbReference type="ChEBI" id="CHEBI:58359"/>
        <dbReference type="ChEBI" id="CHEBI:58475"/>
        <dbReference type="ChEBI" id="CHEBI:58525"/>
        <dbReference type="EC" id="4.3.2.10"/>
    </reaction>
</comment>
<dbReference type="GO" id="GO:0016829">
    <property type="term" value="F:lyase activity"/>
    <property type="evidence" value="ECO:0007669"/>
    <property type="project" value="UniProtKB-KW"/>
</dbReference>
<dbReference type="GO" id="GO:0000107">
    <property type="term" value="F:imidazoleglycerol-phosphate synthase activity"/>
    <property type="evidence" value="ECO:0007669"/>
    <property type="project" value="TreeGrafter"/>
</dbReference>
<name>A0A6B3NHK5_9CYAN</name>
<evidence type="ECO:0000256" key="4">
    <source>
        <dbReference type="ARBA" id="ARBA00022801"/>
    </source>
</evidence>
<proteinExistence type="predicted"/>